<feature type="region of interest" description="Disordered" evidence="2">
    <location>
        <begin position="868"/>
        <end position="930"/>
    </location>
</feature>
<keyword evidence="5" id="KW-1185">Reference proteome</keyword>
<protein>
    <recommendedName>
        <fullName evidence="3">C2H2-type domain-containing protein</fullName>
    </recommendedName>
</protein>
<feature type="compositionally biased region" description="Polar residues" evidence="2">
    <location>
        <begin position="393"/>
        <end position="402"/>
    </location>
</feature>
<keyword evidence="1" id="KW-0862">Zinc</keyword>
<accession>A0A0L0C4T8</accession>
<feature type="region of interest" description="Disordered" evidence="2">
    <location>
        <begin position="617"/>
        <end position="683"/>
    </location>
</feature>
<evidence type="ECO:0000259" key="3">
    <source>
        <dbReference type="PROSITE" id="PS50157"/>
    </source>
</evidence>
<dbReference type="Proteomes" id="UP000037069">
    <property type="component" value="Unassembled WGS sequence"/>
</dbReference>
<dbReference type="OMA" id="EFICICA"/>
<dbReference type="PANTHER" id="PTHR45979">
    <property type="entry name" value="PAP/OAS1 SUBSTRATE-BINDING DOMAIN SUPERFAMILY"/>
    <property type="match status" value="1"/>
</dbReference>
<dbReference type="InterPro" id="IPR013087">
    <property type="entry name" value="Znf_C2H2_type"/>
</dbReference>
<feature type="region of interest" description="Disordered" evidence="2">
    <location>
        <begin position="829"/>
        <end position="854"/>
    </location>
</feature>
<proteinExistence type="predicted"/>
<feature type="compositionally biased region" description="Polar residues" evidence="2">
    <location>
        <begin position="642"/>
        <end position="661"/>
    </location>
</feature>
<dbReference type="OrthoDB" id="4737882at2759"/>
<feature type="region of interest" description="Disordered" evidence="2">
    <location>
        <begin position="1352"/>
        <end position="1371"/>
    </location>
</feature>
<dbReference type="PANTHER" id="PTHR45979:SF30">
    <property type="entry name" value="NUCLEOTIDYLTRANSFERASE"/>
    <property type="match status" value="1"/>
</dbReference>
<name>A0A0L0C4T8_LUCCU</name>
<feature type="region of interest" description="Disordered" evidence="2">
    <location>
        <begin position="722"/>
        <end position="794"/>
    </location>
</feature>
<feature type="region of interest" description="Disordered" evidence="2">
    <location>
        <begin position="467"/>
        <end position="520"/>
    </location>
</feature>
<evidence type="ECO:0000313" key="4">
    <source>
        <dbReference type="EMBL" id="KNC27320.1"/>
    </source>
</evidence>
<dbReference type="PROSITE" id="PS00028">
    <property type="entry name" value="ZINC_FINGER_C2H2_1"/>
    <property type="match status" value="3"/>
</dbReference>
<feature type="compositionally biased region" description="Polar residues" evidence="2">
    <location>
        <begin position="903"/>
        <end position="916"/>
    </location>
</feature>
<keyword evidence="1" id="KW-0479">Metal-binding</keyword>
<dbReference type="PROSITE" id="PS50157">
    <property type="entry name" value="ZINC_FINGER_C2H2_2"/>
    <property type="match status" value="1"/>
</dbReference>
<feature type="compositionally biased region" description="Low complexity" evidence="2">
    <location>
        <begin position="834"/>
        <end position="843"/>
    </location>
</feature>
<dbReference type="GO" id="GO:0008270">
    <property type="term" value="F:zinc ion binding"/>
    <property type="evidence" value="ECO:0007669"/>
    <property type="project" value="UniProtKB-KW"/>
</dbReference>
<evidence type="ECO:0000256" key="1">
    <source>
        <dbReference type="PROSITE-ProRule" id="PRU00042"/>
    </source>
</evidence>
<feature type="region of interest" description="Disordered" evidence="2">
    <location>
        <begin position="256"/>
        <end position="278"/>
    </location>
</feature>
<feature type="compositionally biased region" description="Low complexity" evidence="2">
    <location>
        <begin position="417"/>
        <end position="429"/>
    </location>
</feature>
<feature type="compositionally biased region" description="Basic and acidic residues" evidence="2">
    <location>
        <begin position="665"/>
        <end position="683"/>
    </location>
</feature>
<feature type="region of interest" description="Disordered" evidence="2">
    <location>
        <begin position="105"/>
        <end position="143"/>
    </location>
</feature>
<keyword evidence="1" id="KW-0863">Zinc-finger</keyword>
<feature type="region of interest" description="Disordered" evidence="2">
    <location>
        <begin position="1215"/>
        <end position="1237"/>
    </location>
</feature>
<dbReference type="Gene3D" id="3.30.160.60">
    <property type="entry name" value="Classic Zinc Finger"/>
    <property type="match status" value="2"/>
</dbReference>
<feature type="region of interest" description="Disordered" evidence="2">
    <location>
        <begin position="385"/>
        <end position="429"/>
    </location>
</feature>
<feature type="compositionally biased region" description="Polar residues" evidence="2">
    <location>
        <begin position="1352"/>
        <end position="1363"/>
    </location>
</feature>
<feature type="compositionally biased region" description="Low complexity" evidence="2">
    <location>
        <begin position="873"/>
        <end position="882"/>
    </location>
</feature>
<feature type="domain" description="C2H2-type" evidence="3">
    <location>
        <begin position="1567"/>
        <end position="1595"/>
    </location>
</feature>
<reference evidence="4 5" key="1">
    <citation type="journal article" date="2015" name="Nat. Commun.">
        <title>Lucilia cuprina genome unlocks parasitic fly biology to underpin future interventions.</title>
        <authorList>
            <person name="Anstead C.A."/>
            <person name="Korhonen P.K."/>
            <person name="Young N.D."/>
            <person name="Hall R.S."/>
            <person name="Jex A.R."/>
            <person name="Murali S.C."/>
            <person name="Hughes D.S."/>
            <person name="Lee S.F."/>
            <person name="Perry T."/>
            <person name="Stroehlein A.J."/>
            <person name="Ansell B.R."/>
            <person name="Breugelmans B."/>
            <person name="Hofmann A."/>
            <person name="Qu J."/>
            <person name="Dugan S."/>
            <person name="Lee S.L."/>
            <person name="Chao H."/>
            <person name="Dinh H."/>
            <person name="Han Y."/>
            <person name="Doddapaneni H.V."/>
            <person name="Worley K.C."/>
            <person name="Muzny D.M."/>
            <person name="Ioannidis P."/>
            <person name="Waterhouse R.M."/>
            <person name="Zdobnov E.M."/>
            <person name="James P.J."/>
            <person name="Bagnall N.H."/>
            <person name="Kotze A.C."/>
            <person name="Gibbs R.A."/>
            <person name="Richards S."/>
            <person name="Batterham P."/>
            <person name="Gasser R.B."/>
        </authorList>
    </citation>
    <scope>NUCLEOTIDE SEQUENCE [LARGE SCALE GENOMIC DNA]</scope>
    <source>
        <strain evidence="4 5">LS</strain>
        <tissue evidence="4">Full body</tissue>
    </source>
</reference>
<feature type="compositionally biased region" description="Basic and acidic residues" evidence="2">
    <location>
        <begin position="256"/>
        <end position="268"/>
    </location>
</feature>
<feature type="compositionally biased region" description="Basic residues" evidence="2">
    <location>
        <begin position="770"/>
        <end position="785"/>
    </location>
</feature>
<gene>
    <name evidence="4" type="ORF">FF38_08960</name>
</gene>
<feature type="compositionally biased region" description="Polar residues" evidence="2">
    <location>
        <begin position="467"/>
        <end position="480"/>
    </location>
</feature>
<dbReference type="SMART" id="SM00355">
    <property type="entry name" value="ZnF_C2H2"/>
    <property type="match status" value="17"/>
</dbReference>
<organism evidence="4 5">
    <name type="scientific">Lucilia cuprina</name>
    <name type="common">Green bottle fly</name>
    <name type="synonym">Australian sheep blowfly</name>
    <dbReference type="NCBI Taxonomy" id="7375"/>
    <lineage>
        <taxon>Eukaryota</taxon>
        <taxon>Metazoa</taxon>
        <taxon>Ecdysozoa</taxon>
        <taxon>Arthropoda</taxon>
        <taxon>Hexapoda</taxon>
        <taxon>Insecta</taxon>
        <taxon>Pterygota</taxon>
        <taxon>Neoptera</taxon>
        <taxon>Endopterygota</taxon>
        <taxon>Diptera</taxon>
        <taxon>Brachycera</taxon>
        <taxon>Muscomorpha</taxon>
        <taxon>Oestroidea</taxon>
        <taxon>Calliphoridae</taxon>
        <taxon>Luciliinae</taxon>
        <taxon>Lucilia</taxon>
    </lineage>
</organism>
<feature type="compositionally biased region" description="Low complexity" evidence="2">
    <location>
        <begin position="617"/>
        <end position="641"/>
    </location>
</feature>
<feature type="compositionally biased region" description="Pro residues" evidence="2">
    <location>
        <begin position="498"/>
        <end position="514"/>
    </location>
</feature>
<evidence type="ECO:0000256" key="2">
    <source>
        <dbReference type="SAM" id="MobiDB-lite"/>
    </source>
</evidence>
<feature type="compositionally biased region" description="Pro residues" evidence="2">
    <location>
        <begin position="1218"/>
        <end position="1228"/>
    </location>
</feature>
<sequence>GYEMEKLAQEKMESLMKYVPFIDFVLEIDKEKYIKFINIRKWIILRKKKYPLSDLNKIEQSITTQYKNLLLENNVKIPEHIANIFAPMNFKQFVNLCSDEEEDAVEEDDTKKKHNASTTRKSNSSKEDKNKRNKKYSKATKEVDDSDDDLEIISIDYIKPDNKEPKKKNSNSSKEVIKEDAEIDDISKDILSKIDKLTEDDIKQKKNSIYEPINYTYQEKDFVDITEDNSEPIEEENTIFQRRSTNSDGLFKRRTDFKDEIKDEKEPSLEGNQEPDVDMINLNNVDDEVEVQNFESDNKTKHFTKKPIDIISLDSCSDDEDSNQPSTSKAAALKYKVSATAKENENITEEENSNSNCSNNKVELLCNTIDSAFLNVSDLMEELNEPKDLEKPSPSQISNQPPDKQISDNSSDKENVVKSSNTNKSSSLSQEQICQLLADISNKKDFDIDTFYAALSCVKQMNSYSVRTNSTENNSPSLDVNETPPPAPPPINNIGIPPVQPLQQQPPPQQPPPQQQQAPFACNLNQPTTNICYPPQQPQHCNPPLTSYYPQNANFVSTPGVAPAPQPPRPKVNINDPRIIKQLQFIQNSPLFTYNVLNSEIAENIMQICQSQKFQQPQQQTNFSHNNSTYTHNNSNTNISSLQTNNLRRSCDTAPTTSSRLTYGEYKRRQQEQKLELERQREQERKTKAEQLELEKKKKEEEIRSKLLSTLTPCTEQLTTMWSQQKNSNNNSVTVNNTNNMEKEKPKNDVEKNNTSPPVTVENNDENKEKKSKQKSKEKKKSKSKDKKDKETTIQGKGIIDQKLSRVYNELRCTVKGFDQLHDYIPNIEETTKSNDNTDTSSNAEVTFTPRPIGLRRRSSIHALSAITEQLGQQSSDCSDSDVSQKRVRRSSSNYESKRSSIDTHNITSSEDSMQSLPKRRKTIDEILKPNKRSKAMRIVDDDSAISSEDESVSKNSKENFNINQPVIKLRRISKDFIRKHTNRRKEDTEPHSRLKKNCEKVLNPVEPAQKVNKLKRYNNDCQMTERNTYFCVLCRSKPSDLTNHYIGRHKTESYVARLDWAELDDLSINTPFAKLLPRGKNSRYDRYEVECPFCQDKIADQFINLYQHYSVHTGEYAFKCSHCNLTKPYRPDIQSHILHSKTCRNATIQIMYLYPPNAQCIYLHYCTICNFVQLNEANVLKHLREHHDSAKAIPSNVQKYILAAMSDGPDINEVNKPPTPAPTPPPAIQKETTTDEEEKINGVKKACTPLVNDKTVQLPGEVQQVTTSMPSNDSNLKVDDNSPSNDLNFKVDDDDIPVGNEPCCEEEFLEEGKYSLEEQLKQLHEGPTQQNVTTQIPMTVIHCIGEHIKQSPSGLSTVSNTRPQPPSDRHLPMIIKTESNIDVEENLLLTPPRPTCNKEKDVCNTNIPVVSKTPVFNTYEKYRSFPQNVNYLGLYKCMIGDCYYSTDCPDEFFKHLTDHSTDHESNSIESYLQCPYCVLPREIVMNSMLLVEHVRNQHGNLIYQCSLCCYRSCDASNVYIHQQLHHNTQLDLCKIYKSTTASEDPQVNIGLDGNLNEQIVKNVFKIVCSVCKKDFYHTQPLIEHLNSEHKAKMDNSLKIYSCIYCSLMVDNKHKIRMHVSTKHPEKHPYNYDHNTQCNSINEDLIRGIDVLSLSEAVAYEEIQTAKANEDNLQDIKPDFKQLQQMNEETVKVRLRKLTASTGVQPDKLYRCPHSSCGGFFTIFDLWLRHMKVRHQCLECQCPHCPTPKLLTVEQFALHFEEHRRHTFICYYCPTTWSNKTLALEHAAKEHSNLGHMRFEQIRFNLTYSYAIMIQNDLLTEREHFIAEFLLILENRLKVLELNEKGKLKHQWPVAENTLWVDNYLHKLHNRKVVRTCLMKGCSFRTFSEDNLFSHLRTSHVIAGTSFNCSKCNFSLSVCTNFDEVINHIKLHNEFICICAACSLSTLSRQKMSNHIRGQHSARDVPVIQLFKTNQQLFIKLFIVFADNHLTFSTMKNCFCCGEKNMEGDVFSLHLKRYHKFSLNYYCEKCPDFQFKSLKDVKSHFQQLHPSYAFKIRTELSSANDIRVNELNDFQVEISTGVQTSFALHIKDEPIDVNNTEAEDDDVILLEDNDVVIQDSLRDEQVQQPKLIPQLKCASFSKLIEPSIACPPNMDAAINQPPTFQQLPTTFNSISAESPITMQTNFVTENQGFYQNLTSNTVPNTRFMVNSYENHNINMSMNQCNNLNLNIAPNNNTNTFLPHNNAMRNQVEALPTVNNVYTHQTTNNSYMGQTRFVQIPANTVINPNYGSTSNTRDNQNNVYQNTFSVNDTFSF</sequence>
<feature type="compositionally biased region" description="Low complexity" evidence="2">
    <location>
        <begin position="727"/>
        <end position="740"/>
    </location>
</feature>
<dbReference type="EMBL" id="JRES01000911">
    <property type="protein sequence ID" value="KNC27320.1"/>
    <property type="molecule type" value="Genomic_DNA"/>
</dbReference>
<evidence type="ECO:0000313" key="5">
    <source>
        <dbReference type="Proteomes" id="UP000037069"/>
    </source>
</evidence>
<feature type="compositionally biased region" description="Basic and acidic residues" evidence="2">
    <location>
        <begin position="741"/>
        <end position="752"/>
    </location>
</feature>
<dbReference type="InterPro" id="IPR058921">
    <property type="entry name" value="PAP/OAS1-rel"/>
</dbReference>
<feature type="non-terminal residue" evidence="4">
    <location>
        <position position="1"/>
    </location>
</feature>
<comment type="caution">
    <text evidence="4">The sequence shown here is derived from an EMBL/GenBank/DDBJ whole genome shotgun (WGS) entry which is preliminary data.</text>
</comment>